<keyword evidence="2" id="KW-1185">Reference proteome</keyword>
<organism evidence="1 2">
    <name type="scientific">Plasmodium gallinaceum</name>
    <dbReference type="NCBI Taxonomy" id="5849"/>
    <lineage>
        <taxon>Eukaryota</taxon>
        <taxon>Sar</taxon>
        <taxon>Alveolata</taxon>
        <taxon>Apicomplexa</taxon>
        <taxon>Aconoidasida</taxon>
        <taxon>Haemosporida</taxon>
        <taxon>Plasmodiidae</taxon>
        <taxon>Plasmodium</taxon>
        <taxon>Plasmodium (Haemamoeba)</taxon>
    </lineage>
</organism>
<name>A0A1J1GV98_PLAGA</name>
<dbReference type="AlphaFoldDB" id="A0A1J1GV98"/>
<dbReference type="GeneID" id="39732140"/>
<dbReference type="EMBL" id="CVMV01000059">
    <property type="protein sequence ID" value="CRG96386.1"/>
    <property type="molecule type" value="Genomic_DNA"/>
</dbReference>
<proteinExistence type="predicted"/>
<dbReference type="OrthoDB" id="380051at2759"/>
<comment type="caution">
    <text evidence="1">The sequence shown here is derived from an EMBL/GenBank/DDBJ whole genome shotgun (WGS) entry which is preliminary data.</text>
</comment>
<gene>
    <name evidence="1" type="ORF">PGAL8A_00361000</name>
</gene>
<sequence length="391" mass="47608">MLANYNEIKKLFNYYIREYYYQKSKGTYFVYIKKPGLLFTSLKFYKKKKTYFPNIYDWYFDNLSDLKRNKDILNYENYYNTKNIYSYKISKEKKVKENYVDTNNIYVNDSEESLKNTYKTSNLYFNMNPIYLSKICLYDLNDFNILFSNNYYDAFMHFYYNILSYKMNINDIRIFPNLKILIGHIRNLSNIVNDELIKNTYFYLIKQKKVYDENYLSSIFNSIYAIMLNNSPFYIFVDNKEQFINILNFINKDNIKNMFESVLPHPYYLIIDDSINIYNLQSFNIFLNKILNKNKKNSSSNEKEEETIFFSHKNNINSFVYNINNHNNNINYNGISCNNSKNKYIHDKTKFNCEKGKLSEKILNSKSEKIYFFKLLKIFDMKPNYRFREKK</sequence>
<dbReference type="RefSeq" id="XP_028529191.1">
    <property type="nucleotide sequence ID" value="XM_028672661.1"/>
</dbReference>
<accession>A0A1J1GV98</accession>
<protein>
    <submittedName>
        <fullName evidence="1">Uncharacterized protein</fullName>
    </submittedName>
</protein>
<dbReference type="OMA" id="NYYDAFM"/>
<evidence type="ECO:0000313" key="2">
    <source>
        <dbReference type="Proteomes" id="UP000220797"/>
    </source>
</evidence>
<dbReference type="Proteomes" id="UP000220797">
    <property type="component" value="Unassembled WGS sequence"/>
</dbReference>
<reference evidence="1" key="1">
    <citation type="submission" date="2015-04" db="EMBL/GenBank/DDBJ databases">
        <authorList>
            <consortium name="Pathogen Informatics"/>
        </authorList>
    </citation>
    <scope>NUCLEOTIDE SEQUENCE [LARGE SCALE GENOMIC DNA]</scope>
    <source>
        <strain evidence="1">8A</strain>
    </source>
</reference>
<dbReference type="VEuPathDB" id="PlasmoDB:PGAL8A_00361000"/>
<evidence type="ECO:0000313" key="1">
    <source>
        <dbReference type="EMBL" id="CRG96386.1"/>
    </source>
</evidence>